<name>A0A915BPA5_PARUN</name>
<dbReference type="WBParaSite" id="PgR047_g058_t01">
    <property type="protein sequence ID" value="PgR047_g058_t01"/>
    <property type="gene ID" value="PgR047_g058"/>
</dbReference>
<accession>A0A915BPA5</accession>
<evidence type="ECO:0000313" key="2">
    <source>
        <dbReference type="WBParaSite" id="PgR047_g058_t01"/>
    </source>
</evidence>
<proteinExistence type="predicted"/>
<protein>
    <submittedName>
        <fullName evidence="2">Uncharacterized protein</fullName>
    </submittedName>
</protein>
<reference evidence="2" key="1">
    <citation type="submission" date="2022-11" db="UniProtKB">
        <authorList>
            <consortium name="WormBaseParasite"/>
        </authorList>
    </citation>
    <scope>IDENTIFICATION</scope>
</reference>
<dbReference type="AlphaFoldDB" id="A0A915BPA5"/>
<sequence length="57" mass="6827">MHRSPVLVPQRDIHVLLSECLDRIVGKRRTDRSKRPRIFLRWKESSSKLLLALPRYC</sequence>
<dbReference type="Proteomes" id="UP000887569">
    <property type="component" value="Unplaced"/>
</dbReference>
<evidence type="ECO:0000313" key="1">
    <source>
        <dbReference type="Proteomes" id="UP000887569"/>
    </source>
</evidence>
<keyword evidence="1" id="KW-1185">Reference proteome</keyword>
<organism evidence="1 2">
    <name type="scientific">Parascaris univalens</name>
    <name type="common">Nematode worm</name>
    <dbReference type="NCBI Taxonomy" id="6257"/>
    <lineage>
        <taxon>Eukaryota</taxon>
        <taxon>Metazoa</taxon>
        <taxon>Ecdysozoa</taxon>
        <taxon>Nematoda</taxon>
        <taxon>Chromadorea</taxon>
        <taxon>Rhabditida</taxon>
        <taxon>Spirurina</taxon>
        <taxon>Ascaridomorpha</taxon>
        <taxon>Ascaridoidea</taxon>
        <taxon>Ascarididae</taxon>
        <taxon>Parascaris</taxon>
    </lineage>
</organism>